<feature type="transmembrane region" description="Helical" evidence="1">
    <location>
        <begin position="128"/>
        <end position="145"/>
    </location>
</feature>
<dbReference type="Proteomes" id="UP000316008">
    <property type="component" value="Unassembled WGS sequence"/>
</dbReference>
<sequence length="323" mass="36596">MSKLTAWLTPENDRKRKIRAIAFTVLIAVLLTVVCIYCAGEYGFALFVITPLFIGICPVIIYGKKKPITRSDAFYIGSLTLLFYCFAMMLFALEGLICIIMALPFAFFLVWIGSVIGYEVISKKPKGGAPTIIALLFIIPVFSFIEKDSAPSITSVTTGIDIDASPEVVWKNVVEFPQLNEPTEFLFKTGVAYPINARIKGNGAGAIRYCNFTTGSFVEPITVWNEPKLLAFDVLEQPAPMKEINFWDVDAPHLHDYFVSKKGQFKLIALPNGNTRLEGTTWYYHRIKPEFYWRMWSNYIVHSIHNRVLKHIKANSERTNLQD</sequence>
<dbReference type="AlphaFoldDB" id="A0A556N6H0"/>
<feature type="transmembrane region" description="Helical" evidence="1">
    <location>
        <begin position="99"/>
        <end position="121"/>
    </location>
</feature>
<evidence type="ECO:0000256" key="1">
    <source>
        <dbReference type="SAM" id="Phobius"/>
    </source>
</evidence>
<feature type="transmembrane region" description="Helical" evidence="1">
    <location>
        <begin position="74"/>
        <end position="93"/>
    </location>
</feature>
<keyword evidence="3" id="KW-1185">Reference proteome</keyword>
<organism evidence="2 3">
    <name type="scientific">Fluviicola chungangensis</name>
    <dbReference type="NCBI Taxonomy" id="2597671"/>
    <lineage>
        <taxon>Bacteria</taxon>
        <taxon>Pseudomonadati</taxon>
        <taxon>Bacteroidota</taxon>
        <taxon>Flavobacteriia</taxon>
        <taxon>Flavobacteriales</taxon>
        <taxon>Crocinitomicaceae</taxon>
        <taxon>Fluviicola</taxon>
    </lineage>
</organism>
<evidence type="ECO:0000313" key="3">
    <source>
        <dbReference type="Proteomes" id="UP000316008"/>
    </source>
</evidence>
<feature type="transmembrane region" description="Helical" evidence="1">
    <location>
        <begin position="45"/>
        <end position="62"/>
    </location>
</feature>
<dbReference type="EMBL" id="VLPL01000001">
    <property type="protein sequence ID" value="TSJ47784.1"/>
    <property type="molecule type" value="Genomic_DNA"/>
</dbReference>
<feature type="transmembrane region" description="Helical" evidence="1">
    <location>
        <begin position="20"/>
        <end position="39"/>
    </location>
</feature>
<name>A0A556N6H0_9FLAO</name>
<protein>
    <recommendedName>
        <fullName evidence="4">SRPBCC family protein</fullName>
    </recommendedName>
</protein>
<proteinExistence type="predicted"/>
<keyword evidence="1" id="KW-0812">Transmembrane</keyword>
<keyword evidence="1" id="KW-1133">Transmembrane helix</keyword>
<gene>
    <name evidence="2" type="ORF">FO442_01255</name>
</gene>
<keyword evidence="1" id="KW-0472">Membrane</keyword>
<reference evidence="2 3" key="1">
    <citation type="submission" date="2019-07" db="EMBL/GenBank/DDBJ databases">
        <authorList>
            <person name="Huq M.A."/>
        </authorList>
    </citation>
    <scope>NUCLEOTIDE SEQUENCE [LARGE SCALE GENOMIC DNA]</scope>
    <source>
        <strain evidence="2 3">MAH-3</strain>
    </source>
</reference>
<dbReference type="InterPro" id="IPR023393">
    <property type="entry name" value="START-like_dom_sf"/>
</dbReference>
<comment type="caution">
    <text evidence="2">The sequence shown here is derived from an EMBL/GenBank/DDBJ whole genome shotgun (WGS) entry which is preliminary data.</text>
</comment>
<dbReference type="Gene3D" id="3.30.530.20">
    <property type="match status" value="1"/>
</dbReference>
<accession>A0A556N6H0</accession>
<dbReference type="RefSeq" id="WP_144331319.1">
    <property type="nucleotide sequence ID" value="NZ_VLPL01000001.1"/>
</dbReference>
<evidence type="ECO:0008006" key="4">
    <source>
        <dbReference type="Google" id="ProtNLM"/>
    </source>
</evidence>
<evidence type="ECO:0000313" key="2">
    <source>
        <dbReference type="EMBL" id="TSJ47784.1"/>
    </source>
</evidence>
<dbReference type="OrthoDB" id="118637at2"/>
<dbReference type="SUPFAM" id="SSF55961">
    <property type="entry name" value="Bet v1-like"/>
    <property type="match status" value="1"/>
</dbReference>